<dbReference type="Gene3D" id="3.50.7.10">
    <property type="entry name" value="GroEL"/>
    <property type="match status" value="1"/>
</dbReference>
<dbReference type="PANTHER" id="PTHR45748">
    <property type="entry name" value="1-PHOSPHATIDYLINOSITOL 3-PHOSPHATE 5-KINASE-RELATED"/>
    <property type="match status" value="1"/>
</dbReference>
<dbReference type="SUPFAM" id="SSF52029">
    <property type="entry name" value="GroEL apical domain-like"/>
    <property type="match status" value="1"/>
</dbReference>
<dbReference type="Proteomes" id="UP000054495">
    <property type="component" value="Unassembled WGS sequence"/>
</dbReference>
<name>A0A0D6L455_9BILA</name>
<dbReference type="GO" id="GO:0000285">
    <property type="term" value="F:1-phosphatidylinositol-3-phosphate 5-kinase activity"/>
    <property type="evidence" value="ECO:0007669"/>
    <property type="project" value="TreeGrafter"/>
</dbReference>
<dbReference type="InterPro" id="IPR027409">
    <property type="entry name" value="GroEL-like_apical_dom_sf"/>
</dbReference>
<dbReference type="AlphaFoldDB" id="A0A0D6L455"/>
<protein>
    <submittedName>
        <fullName evidence="1">Uncharacterized protein</fullName>
    </submittedName>
</protein>
<sequence>MGLVIVRSVSTVDGMWKPIILNLAKEIAHTVKVDVARRRDDMNILSYVHVKKLYVEQEEPSSELVWGVVCSKSVQHESMTEPLKDASVMIVAGSIEYERVPGRLSSLEPILCQEGEFLAKQVERILSRRPSILLVEGNVSKLASDLLREAGVMDECPPDRGCSVLIKGADARELKAVKSDFELALADSVLCTSPFIDHEPPYLKSARGKNCSLLPYFNVPVYQFFNEKDFDARVDDESNEVHRQLSQQCKERQHSRRHDILDPYVHQRIAVLFGSFSPKSPNAPYFCVRPWVVNMEFYGPHDMTLGEFLTK</sequence>
<keyword evidence="2" id="KW-1185">Reference proteome</keyword>
<organism evidence="1 2">
    <name type="scientific">Ancylostoma ceylanicum</name>
    <dbReference type="NCBI Taxonomy" id="53326"/>
    <lineage>
        <taxon>Eukaryota</taxon>
        <taxon>Metazoa</taxon>
        <taxon>Ecdysozoa</taxon>
        <taxon>Nematoda</taxon>
        <taxon>Chromadorea</taxon>
        <taxon>Rhabditida</taxon>
        <taxon>Rhabditina</taxon>
        <taxon>Rhabditomorpha</taxon>
        <taxon>Strongyloidea</taxon>
        <taxon>Ancylostomatidae</taxon>
        <taxon>Ancylostomatinae</taxon>
        <taxon>Ancylostoma</taxon>
    </lineage>
</organism>
<proteinExistence type="predicted"/>
<dbReference type="EMBL" id="KE126933">
    <property type="protein sequence ID" value="EPB65865.1"/>
    <property type="molecule type" value="Genomic_DNA"/>
</dbReference>
<dbReference type="GO" id="GO:0010008">
    <property type="term" value="C:endosome membrane"/>
    <property type="evidence" value="ECO:0007669"/>
    <property type="project" value="TreeGrafter"/>
</dbReference>
<accession>A0A0D6L455</accession>
<evidence type="ECO:0000313" key="2">
    <source>
        <dbReference type="Proteomes" id="UP000054495"/>
    </source>
</evidence>
<dbReference type="GO" id="GO:0046854">
    <property type="term" value="P:phosphatidylinositol phosphate biosynthetic process"/>
    <property type="evidence" value="ECO:0007669"/>
    <property type="project" value="TreeGrafter"/>
</dbReference>
<evidence type="ECO:0000313" key="1">
    <source>
        <dbReference type="EMBL" id="EPB65865.1"/>
    </source>
</evidence>
<dbReference type="PANTHER" id="PTHR45748:SF7">
    <property type="entry name" value="1-PHOSPHATIDYLINOSITOL 3-PHOSPHATE 5-KINASE-RELATED"/>
    <property type="match status" value="1"/>
</dbReference>
<reference evidence="1 2" key="1">
    <citation type="submission" date="2013-05" db="EMBL/GenBank/DDBJ databases">
        <title>Draft genome of the parasitic nematode Anyclostoma ceylanicum.</title>
        <authorList>
            <person name="Mitreva M."/>
        </authorList>
    </citation>
    <scope>NUCLEOTIDE SEQUENCE [LARGE SCALE GENOMIC DNA]</scope>
</reference>
<gene>
    <name evidence="1" type="ORF">ANCCEY_15059</name>
</gene>